<name>A0ABV0RHN8_9TELE</name>
<dbReference type="Pfam" id="PF09067">
    <property type="entry name" value="EpoR_lig-bind"/>
    <property type="match status" value="1"/>
</dbReference>
<evidence type="ECO:0000256" key="2">
    <source>
        <dbReference type="ARBA" id="ARBA00023170"/>
    </source>
</evidence>
<evidence type="ECO:0000313" key="5">
    <source>
        <dbReference type="EMBL" id="MEQ2207661.1"/>
    </source>
</evidence>
<feature type="domain" description="Growth hormone/erythropoietin receptor ligand binding" evidence="4">
    <location>
        <begin position="9"/>
        <end position="93"/>
    </location>
</feature>
<gene>
    <name evidence="5" type="ORF">XENOCAPTIV_016453</name>
</gene>
<evidence type="ECO:0000259" key="4">
    <source>
        <dbReference type="Pfam" id="PF09067"/>
    </source>
</evidence>
<dbReference type="SUPFAM" id="SSF49265">
    <property type="entry name" value="Fibronectin type III"/>
    <property type="match status" value="1"/>
</dbReference>
<dbReference type="InterPro" id="IPR013783">
    <property type="entry name" value="Ig-like_fold"/>
</dbReference>
<accession>A0ABV0RHN8</accession>
<dbReference type="Proteomes" id="UP001434883">
    <property type="component" value="Unassembled WGS sequence"/>
</dbReference>
<dbReference type="InterPro" id="IPR036116">
    <property type="entry name" value="FN3_sf"/>
</dbReference>
<comment type="caution">
    <text evidence="5">The sequence shown here is derived from an EMBL/GenBank/DDBJ whole genome shotgun (WGS) entry which is preliminary data.</text>
</comment>
<organism evidence="5 6">
    <name type="scientific">Xenoophorus captivus</name>
    <dbReference type="NCBI Taxonomy" id="1517983"/>
    <lineage>
        <taxon>Eukaryota</taxon>
        <taxon>Metazoa</taxon>
        <taxon>Chordata</taxon>
        <taxon>Craniata</taxon>
        <taxon>Vertebrata</taxon>
        <taxon>Euteleostomi</taxon>
        <taxon>Actinopterygii</taxon>
        <taxon>Neopterygii</taxon>
        <taxon>Teleostei</taxon>
        <taxon>Neoteleostei</taxon>
        <taxon>Acanthomorphata</taxon>
        <taxon>Ovalentaria</taxon>
        <taxon>Atherinomorphae</taxon>
        <taxon>Cyprinodontiformes</taxon>
        <taxon>Goodeidae</taxon>
        <taxon>Xenoophorus</taxon>
    </lineage>
</organism>
<evidence type="ECO:0000256" key="1">
    <source>
        <dbReference type="ARBA" id="ARBA00022729"/>
    </source>
</evidence>
<sequence length="131" mass="15327">MFFFFTVRPHLTGCISPSMETFHCRWSVGSFQNLSEPRDLRLFYFNRLPLTTSETNWSECPLYSTERPDECFFNENHTTIWTSYNVQLRSRDQSVLYDEISFSVPDIGEFTASKPHQSVVARCLFILSVCS</sequence>
<dbReference type="InterPro" id="IPR015152">
    <property type="entry name" value="Growth/epo_recpt_lig-bind"/>
</dbReference>
<keyword evidence="3" id="KW-0325">Glycoprotein</keyword>
<keyword evidence="2" id="KW-0675">Receptor</keyword>
<keyword evidence="6" id="KW-1185">Reference proteome</keyword>
<evidence type="ECO:0000313" key="6">
    <source>
        <dbReference type="Proteomes" id="UP001434883"/>
    </source>
</evidence>
<dbReference type="EMBL" id="JAHRIN010045424">
    <property type="protein sequence ID" value="MEQ2207661.1"/>
    <property type="molecule type" value="Genomic_DNA"/>
</dbReference>
<proteinExistence type="predicted"/>
<reference evidence="5 6" key="1">
    <citation type="submission" date="2021-06" db="EMBL/GenBank/DDBJ databases">
        <authorList>
            <person name="Palmer J.M."/>
        </authorList>
    </citation>
    <scope>NUCLEOTIDE SEQUENCE [LARGE SCALE GENOMIC DNA]</scope>
    <source>
        <strain evidence="5 6">XC_2019</strain>
        <tissue evidence="5">Muscle</tissue>
    </source>
</reference>
<evidence type="ECO:0000256" key="3">
    <source>
        <dbReference type="ARBA" id="ARBA00023180"/>
    </source>
</evidence>
<keyword evidence="1" id="KW-0732">Signal</keyword>
<protein>
    <recommendedName>
        <fullName evidence="4">Growth hormone/erythropoietin receptor ligand binding domain-containing protein</fullName>
    </recommendedName>
</protein>
<dbReference type="Gene3D" id="2.60.40.10">
    <property type="entry name" value="Immunoglobulins"/>
    <property type="match status" value="1"/>
</dbReference>